<organism evidence="3 4">
    <name type="scientific">Steinernema carpocapsae</name>
    <name type="common">Entomopathogenic nematode</name>
    <dbReference type="NCBI Taxonomy" id="34508"/>
    <lineage>
        <taxon>Eukaryota</taxon>
        <taxon>Metazoa</taxon>
        <taxon>Ecdysozoa</taxon>
        <taxon>Nematoda</taxon>
        <taxon>Chromadorea</taxon>
        <taxon>Rhabditida</taxon>
        <taxon>Tylenchina</taxon>
        <taxon>Panagrolaimomorpha</taxon>
        <taxon>Strongyloidoidea</taxon>
        <taxon>Steinernematidae</taxon>
        <taxon>Steinernema</taxon>
    </lineage>
</organism>
<dbReference type="InterPro" id="IPR031739">
    <property type="entry name" value="Ncaph2"/>
</dbReference>
<feature type="compositionally biased region" description="Basic and acidic residues" evidence="1">
    <location>
        <begin position="544"/>
        <end position="560"/>
    </location>
</feature>
<evidence type="ECO:0000313" key="3">
    <source>
        <dbReference type="EMBL" id="TKR60538.1"/>
    </source>
</evidence>
<dbReference type="STRING" id="34508.A0A4U5LWF8"/>
<comment type="caution">
    <text evidence="3">The sequence shown here is derived from an EMBL/GenBank/DDBJ whole genome shotgun (WGS) entry which is preliminary data.</text>
</comment>
<dbReference type="PANTHER" id="PTHR14324">
    <property type="entry name" value="CONDENSIN-2 COMPLEX SUBUNIT H2"/>
    <property type="match status" value="1"/>
</dbReference>
<dbReference type="Pfam" id="PF06278">
    <property type="entry name" value="CNDH2_N"/>
    <property type="match status" value="1"/>
</dbReference>
<dbReference type="GO" id="GO:0010032">
    <property type="term" value="P:meiotic chromosome condensation"/>
    <property type="evidence" value="ECO:0007669"/>
    <property type="project" value="TreeGrafter"/>
</dbReference>
<keyword evidence="4" id="KW-1185">Reference proteome</keyword>
<sequence>MTEPEVSTKFVELFKAEKILDKNWEIDLCERLDSYLAHLDSIDGGVKRRTNRKRRREEMESGDEDEDPGDNGEEDDPDDRPGSLQNRINFAEAAAVIQGCAEIYGKKVDYVYQRTMKFQNLIAAGQEAPVEKKAGRRERADEFRRKFKTIADRDCEILDFDLLERSKRKPLSINTRTVEQCWDSRLETGKRKTTLLAKLLMEFVPLRPDEKRELAVHCGSKNQDIFGNADDFKVNRLVGKEISGAMLLRVENDEFMNEFTDPEKWHNHGSEESPSASLMDLDIVDMNGAENGASLRFDPRLSDPMLVTLQNYKNADAMHENWAKEKGEIEEPNITVTRAASLPAPTIELEEPLSQPSQPHVDIFAILESTEDSSYKRRQQKVTMTFTPAEKEMKRRDVLIKVTLMTEVGERRSSDLLLWEENDGRRTCEGELQPDRLSPRNFARKSISGKEVHEIADRAPYLSDPMLVTLQKCISKVTKARQARKKNVDAMHENWAKEKGEIEEPSRTVTRAAYLPAPNVELEEPLSQPSQPQVDLFAIGSELRPGHPERCRRADRHGLR</sequence>
<dbReference type="EMBL" id="AZBU02000011">
    <property type="protein sequence ID" value="TKR60538.1"/>
    <property type="molecule type" value="Genomic_DNA"/>
</dbReference>
<dbReference type="GO" id="GO:0005634">
    <property type="term" value="C:nucleus"/>
    <property type="evidence" value="ECO:0007669"/>
    <property type="project" value="TreeGrafter"/>
</dbReference>
<dbReference type="GO" id="GO:0000796">
    <property type="term" value="C:condensin complex"/>
    <property type="evidence" value="ECO:0007669"/>
    <property type="project" value="TreeGrafter"/>
</dbReference>
<dbReference type="InterPro" id="IPR009378">
    <property type="entry name" value="H2_N"/>
</dbReference>
<feature type="compositionally biased region" description="Acidic residues" evidence="1">
    <location>
        <begin position="60"/>
        <end position="78"/>
    </location>
</feature>
<feature type="domain" description="Condensin II complex subunit H2 N-terminal" evidence="2">
    <location>
        <begin position="85"/>
        <end position="141"/>
    </location>
</feature>
<reference evidence="3 4" key="1">
    <citation type="journal article" date="2015" name="Genome Biol.">
        <title>Comparative genomics of Steinernema reveals deeply conserved gene regulatory networks.</title>
        <authorList>
            <person name="Dillman A.R."/>
            <person name="Macchietto M."/>
            <person name="Porter C.F."/>
            <person name="Rogers A."/>
            <person name="Williams B."/>
            <person name="Antoshechkin I."/>
            <person name="Lee M.M."/>
            <person name="Goodwin Z."/>
            <person name="Lu X."/>
            <person name="Lewis E.E."/>
            <person name="Goodrich-Blair H."/>
            <person name="Stock S.P."/>
            <person name="Adams B.J."/>
            <person name="Sternberg P.W."/>
            <person name="Mortazavi A."/>
        </authorList>
    </citation>
    <scope>NUCLEOTIDE SEQUENCE [LARGE SCALE GENOMIC DNA]</scope>
    <source>
        <strain evidence="3 4">ALL</strain>
    </source>
</reference>
<dbReference type="GO" id="GO:0003682">
    <property type="term" value="F:chromatin binding"/>
    <property type="evidence" value="ECO:0007669"/>
    <property type="project" value="TreeGrafter"/>
</dbReference>
<dbReference type="OrthoDB" id="10038475at2759"/>
<dbReference type="GO" id="GO:0051306">
    <property type="term" value="P:mitotic sister chromatid separation"/>
    <property type="evidence" value="ECO:0007669"/>
    <property type="project" value="TreeGrafter"/>
</dbReference>
<evidence type="ECO:0000259" key="2">
    <source>
        <dbReference type="Pfam" id="PF06278"/>
    </source>
</evidence>
<protein>
    <recommendedName>
        <fullName evidence="2">Condensin II complex subunit H2 N-terminal domain-containing protein</fullName>
    </recommendedName>
</protein>
<dbReference type="Proteomes" id="UP000298663">
    <property type="component" value="Unassembled WGS sequence"/>
</dbReference>
<name>A0A4U5LWF8_STECR</name>
<gene>
    <name evidence="3" type="ORF">L596_027771</name>
</gene>
<dbReference type="AlphaFoldDB" id="A0A4U5LWF8"/>
<dbReference type="PANTHER" id="PTHR14324:SF3">
    <property type="entry name" value="CONDENSIN-2 COMPLEX SUBUNIT H2"/>
    <property type="match status" value="1"/>
</dbReference>
<feature type="region of interest" description="Disordered" evidence="1">
    <location>
        <begin position="540"/>
        <end position="560"/>
    </location>
</feature>
<evidence type="ECO:0000313" key="4">
    <source>
        <dbReference type="Proteomes" id="UP000298663"/>
    </source>
</evidence>
<reference evidence="3 4" key="2">
    <citation type="journal article" date="2019" name="G3 (Bethesda)">
        <title>Hybrid Assembly of the Genome of the Entomopathogenic Nematode Steinernema carpocapsae Identifies the X-Chromosome.</title>
        <authorList>
            <person name="Serra L."/>
            <person name="Macchietto M."/>
            <person name="Macias-Munoz A."/>
            <person name="McGill C.J."/>
            <person name="Rodriguez I.M."/>
            <person name="Rodriguez B."/>
            <person name="Murad R."/>
            <person name="Mortazavi A."/>
        </authorList>
    </citation>
    <scope>NUCLEOTIDE SEQUENCE [LARGE SCALE GENOMIC DNA]</scope>
    <source>
        <strain evidence="3 4">ALL</strain>
    </source>
</reference>
<proteinExistence type="predicted"/>
<accession>A0A4U5LWF8</accession>
<feature type="region of interest" description="Disordered" evidence="1">
    <location>
        <begin position="47"/>
        <end position="84"/>
    </location>
</feature>
<evidence type="ECO:0000256" key="1">
    <source>
        <dbReference type="SAM" id="MobiDB-lite"/>
    </source>
</evidence>